<proteinExistence type="predicted"/>
<protein>
    <submittedName>
        <fullName evidence="1">Uncharacterized protein</fullName>
    </submittedName>
</protein>
<keyword evidence="2" id="KW-1185">Reference proteome</keyword>
<dbReference type="Proteomes" id="UP001148662">
    <property type="component" value="Unassembled WGS sequence"/>
</dbReference>
<name>A0ACC1TBR6_9APHY</name>
<sequence length="342" mass="38637">MNTSRQKRGDPWFDDGNIILVTGSNDEAIAFRVHRSVLSRHSEVFQSMFEVAKPPPDSEHVDQCPVVHMPDLPNELSILIKALYDGVGFPIQNRSIHDFYYVTAILRLSTKYCIGHLRAEAVRYLTRTWSYTLHGHDTMLELALKAAAVDGLSYPFVHPLHVLHLARLTDVRIIIPSALYFLSLYPLSDLLAGNHPKLQVDNPSRLSSELTAEDLRDYTLMYQYRITGIMNFVRRLCVQHIPAVGCSGGRDCMKAFATLGARLSSDWVPRTGPLHFMVQAMDELANYSNACASCRKAFRQDVTAARELFWKEMPTTVGLPPWEELEQDLNLPPLPNISAPTF</sequence>
<accession>A0ACC1TBR6</accession>
<reference evidence="1" key="1">
    <citation type="submission" date="2022-07" db="EMBL/GenBank/DDBJ databases">
        <title>Genome Sequence of Phlebia brevispora.</title>
        <authorList>
            <person name="Buettner E."/>
        </authorList>
    </citation>
    <scope>NUCLEOTIDE SEQUENCE</scope>
    <source>
        <strain evidence="1">MPL23</strain>
    </source>
</reference>
<evidence type="ECO:0000313" key="1">
    <source>
        <dbReference type="EMBL" id="KAJ3557655.1"/>
    </source>
</evidence>
<comment type="caution">
    <text evidence="1">The sequence shown here is derived from an EMBL/GenBank/DDBJ whole genome shotgun (WGS) entry which is preliminary data.</text>
</comment>
<dbReference type="EMBL" id="JANHOG010000142">
    <property type="protein sequence ID" value="KAJ3557655.1"/>
    <property type="molecule type" value="Genomic_DNA"/>
</dbReference>
<gene>
    <name evidence="1" type="ORF">NM688_g1359</name>
</gene>
<evidence type="ECO:0000313" key="2">
    <source>
        <dbReference type="Proteomes" id="UP001148662"/>
    </source>
</evidence>
<organism evidence="1 2">
    <name type="scientific">Phlebia brevispora</name>
    <dbReference type="NCBI Taxonomy" id="194682"/>
    <lineage>
        <taxon>Eukaryota</taxon>
        <taxon>Fungi</taxon>
        <taxon>Dikarya</taxon>
        <taxon>Basidiomycota</taxon>
        <taxon>Agaricomycotina</taxon>
        <taxon>Agaricomycetes</taxon>
        <taxon>Polyporales</taxon>
        <taxon>Meruliaceae</taxon>
        <taxon>Phlebia</taxon>
    </lineage>
</organism>